<reference evidence="2" key="1">
    <citation type="submission" date="2022-03" db="EMBL/GenBank/DDBJ databases">
        <authorList>
            <person name="Sayadi A."/>
        </authorList>
    </citation>
    <scope>NUCLEOTIDE SEQUENCE</scope>
</reference>
<sequence length="104" mass="11315">MILSADIKEHDASSCRIPQHVFRCRKRKEPSASICRGIPQLSYPEHPLSAGIGGHEIPGGKRQHPPEIDDENQVENSFQCSPLPSPATCAHPRSAITIIIGDIA</sequence>
<evidence type="ECO:0000313" key="3">
    <source>
        <dbReference type="Proteomes" id="UP001152888"/>
    </source>
</evidence>
<evidence type="ECO:0000313" key="2">
    <source>
        <dbReference type="EMBL" id="CAH1989072.1"/>
    </source>
</evidence>
<feature type="region of interest" description="Disordered" evidence="1">
    <location>
        <begin position="46"/>
        <end position="69"/>
    </location>
</feature>
<comment type="caution">
    <text evidence="2">The sequence shown here is derived from an EMBL/GenBank/DDBJ whole genome shotgun (WGS) entry which is preliminary data.</text>
</comment>
<protein>
    <submittedName>
        <fullName evidence="2">Uncharacterized protein</fullName>
    </submittedName>
</protein>
<organism evidence="2 3">
    <name type="scientific">Acanthoscelides obtectus</name>
    <name type="common">Bean weevil</name>
    <name type="synonym">Bruchus obtectus</name>
    <dbReference type="NCBI Taxonomy" id="200917"/>
    <lineage>
        <taxon>Eukaryota</taxon>
        <taxon>Metazoa</taxon>
        <taxon>Ecdysozoa</taxon>
        <taxon>Arthropoda</taxon>
        <taxon>Hexapoda</taxon>
        <taxon>Insecta</taxon>
        <taxon>Pterygota</taxon>
        <taxon>Neoptera</taxon>
        <taxon>Endopterygota</taxon>
        <taxon>Coleoptera</taxon>
        <taxon>Polyphaga</taxon>
        <taxon>Cucujiformia</taxon>
        <taxon>Chrysomeloidea</taxon>
        <taxon>Chrysomelidae</taxon>
        <taxon>Bruchinae</taxon>
        <taxon>Bruchini</taxon>
        <taxon>Acanthoscelides</taxon>
    </lineage>
</organism>
<dbReference type="EMBL" id="CAKOFQ010007056">
    <property type="protein sequence ID" value="CAH1989072.1"/>
    <property type="molecule type" value="Genomic_DNA"/>
</dbReference>
<accession>A0A9P0PLT1</accession>
<keyword evidence="3" id="KW-1185">Reference proteome</keyword>
<dbReference type="Proteomes" id="UP001152888">
    <property type="component" value="Unassembled WGS sequence"/>
</dbReference>
<evidence type="ECO:0000256" key="1">
    <source>
        <dbReference type="SAM" id="MobiDB-lite"/>
    </source>
</evidence>
<dbReference type="AlphaFoldDB" id="A0A9P0PLT1"/>
<proteinExistence type="predicted"/>
<gene>
    <name evidence="2" type="ORF">ACAOBT_LOCUS18825</name>
</gene>
<name>A0A9P0PLT1_ACAOB</name>